<feature type="domain" description="C2" evidence="3">
    <location>
        <begin position="1"/>
        <end position="111"/>
    </location>
</feature>
<dbReference type="CDD" id="cd04049">
    <property type="entry name" value="C2_putative_Elicitor-responsive_gene"/>
    <property type="match status" value="1"/>
</dbReference>
<reference evidence="4" key="2">
    <citation type="submission" date="2023-06" db="EMBL/GenBank/DDBJ databases">
        <authorList>
            <person name="Swenson N.G."/>
            <person name="Wegrzyn J.L."/>
            <person name="Mcevoy S.L."/>
        </authorList>
    </citation>
    <scope>NUCLEOTIDE SEQUENCE</scope>
    <source>
        <strain evidence="4">NS2018</strain>
        <tissue evidence="4">Leaf</tissue>
    </source>
</reference>
<dbReference type="PANTHER" id="PTHR46248:SF4">
    <property type="entry name" value="OS01G0147800 PROTEIN"/>
    <property type="match status" value="1"/>
</dbReference>
<dbReference type="InterPro" id="IPR035892">
    <property type="entry name" value="C2_domain_sf"/>
</dbReference>
<feature type="compositionally biased region" description="Basic residues" evidence="2">
    <location>
        <begin position="598"/>
        <end position="609"/>
    </location>
</feature>
<gene>
    <name evidence="4" type="ORF">LWI29_003436</name>
</gene>
<dbReference type="Proteomes" id="UP001168877">
    <property type="component" value="Unassembled WGS sequence"/>
</dbReference>
<accession>A0AA39SC85</accession>
<feature type="compositionally biased region" description="Basic and acidic residues" evidence="2">
    <location>
        <begin position="560"/>
        <end position="570"/>
    </location>
</feature>
<feature type="domain" description="C2" evidence="3">
    <location>
        <begin position="293"/>
        <end position="411"/>
    </location>
</feature>
<keyword evidence="5" id="KW-1185">Reference proteome</keyword>
<dbReference type="SMART" id="SM00239">
    <property type="entry name" value="C2"/>
    <property type="match status" value="3"/>
</dbReference>
<dbReference type="Gene3D" id="2.60.40.150">
    <property type="entry name" value="C2 domain"/>
    <property type="match status" value="3"/>
</dbReference>
<feature type="compositionally biased region" description="Basic residues" evidence="2">
    <location>
        <begin position="520"/>
        <end position="530"/>
    </location>
</feature>
<dbReference type="AlphaFoldDB" id="A0AA39SC85"/>
<feature type="compositionally biased region" description="Basic and acidic residues" evidence="2">
    <location>
        <begin position="610"/>
        <end position="619"/>
    </location>
</feature>
<evidence type="ECO:0000256" key="2">
    <source>
        <dbReference type="SAM" id="MobiDB-lite"/>
    </source>
</evidence>
<keyword evidence="1" id="KW-0175">Coiled coil</keyword>
<reference evidence="4" key="1">
    <citation type="journal article" date="2022" name="Plant J.">
        <title>Strategies of tolerance reflected in two North American maple genomes.</title>
        <authorList>
            <person name="McEvoy S.L."/>
            <person name="Sezen U.U."/>
            <person name="Trouern-Trend A."/>
            <person name="McMahon S.M."/>
            <person name="Schaberg P.G."/>
            <person name="Yang J."/>
            <person name="Wegrzyn J.L."/>
            <person name="Swenson N.G."/>
        </authorList>
    </citation>
    <scope>NUCLEOTIDE SEQUENCE</scope>
    <source>
        <strain evidence="4">NS2018</strain>
    </source>
</reference>
<dbReference type="SUPFAM" id="SSF49562">
    <property type="entry name" value="C2 domain (Calcium/lipid-binding domain, CaLB)"/>
    <property type="match status" value="3"/>
</dbReference>
<comment type="caution">
    <text evidence="4">The sequence shown here is derived from an EMBL/GenBank/DDBJ whole genome shotgun (WGS) entry which is preliminary data.</text>
</comment>
<name>A0AA39SC85_ACESA</name>
<feature type="region of interest" description="Disordered" evidence="2">
    <location>
        <begin position="517"/>
        <end position="619"/>
    </location>
</feature>
<feature type="coiled-coil region" evidence="1">
    <location>
        <begin position="478"/>
        <end position="505"/>
    </location>
</feature>
<dbReference type="InterPro" id="IPR006869">
    <property type="entry name" value="DUF547"/>
</dbReference>
<proteinExistence type="predicted"/>
<dbReference type="EMBL" id="JAUESC010000380">
    <property type="protein sequence ID" value="KAK0591532.1"/>
    <property type="molecule type" value="Genomic_DNA"/>
</dbReference>
<dbReference type="Pfam" id="PF00168">
    <property type="entry name" value="C2"/>
    <property type="match status" value="3"/>
</dbReference>
<dbReference type="Pfam" id="PF04784">
    <property type="entry name" value="DUF547"/>
    <property type="match status" value="1"/>
</dbReference>
<evidence type="ECO:0000256" key="1">
    <source>
        <dbReference type="SAM" id="Coils"/>
    </source>
</evidence>
<feature type="domain" description="C2" evidence="3">
    <location>
        <begin position="123"/>
        <end position="238"/>
    </location>
</feature>
<dbReference type="InterPro" id="IPR025757">
    <property type="entry name" value="MIP1_Leuzipper"/>
</dbReference>
<organism evidence="4 5">
    <name type="scientific">Acer saccharum</name>
    <name type="common">Sugar maple</name>
    <dbReference type="NCBI Taxonomy" id="4024"/>
    <lineage>
        <taxon>Eukaryota</taxon>
        <taxon>Viridiplantae</taxon>
        <taxon>Streptophyta</taxon>
        <taxon>Embryophyta</taxon>
        <taxon>Tracheophyta</taxon>
        <taxon>Spermatophyta</taxon>
        <taxon>Magnoliopsida</taxon>
        <taxon>eudicotyledons</taxon>
        <taxon>Gunneridae</taxon>
        <taxon>Pentapetalae</taxon>
        <taxon>rosids</taxon>
        <taxon>malvids</taxon>
        <taxon>Sapindales</taxon>
        <taxon>Sapindaceae</taxon>
        <taxon>Hippocastanoideae</taxon>
        <taxon>Acereae</taxon>
        <taxon>Acer</taxon>
    </lineage>
</organism>
<dbReference type="Pfam" id="PF14389">
    <property type="entry name" value="Lzipper-MIP1"/>
    <property type="match status" value="1"/>
</dbReference>
<dbReference type="PANTHER" id="PTHR46248">
    <property type="entry name" value="EXPRESSED PROTEIN"/>
    <property type="match status" value="1"/>
</dbReference>
<protein>
    <recommendedName>
        <fullName evidence="3">C2 domain-containing protein</fullName>
    </recommendedName>
</protein>
<dbReference type="InterPro" id="IPR000008">
    <property type="entry name" value="C2_dom"/>
</dbReference>
<dbReference type="PROSITE" id="PS50004">
    <property type="entry name" value="C2"/>
    <property type="match status" value="3"/>
</dbReference>
<feature type="compositionally biased region" description="Polar residues" evidence="2">
    <location>
        <begin position="533"/>
        <end position="542"/>
    </location>
</feature>
<sequence length="950" mass="107345">MASGLMEVQLVSAKGLKCTDCFGKIDPYVVIQYKTQQHKSSVARGQGKNPTWNEKFVFRAEYPGNGAPYKLIFKIMDRDTFSKDDFLGEATIYVEDLLALGAENGTAELPLLKYSVVLANKTYHGEIQVGVTFTRKVEKVTDHLGEEFGGKIDPYVVIQYKTQQHKSSVARGEGKNPTWNEKFVFRVEYPGAGAPYKLILKIMDKDTFSKDDFLGEATIYVDDLLSLGVENGNSELPLLKYNVVAADKTYRGEIQVGVTFTRKVENVTDHHVEEFGGPSLYNMYAQSTAAGVPAGTTYAPQSYQPNRGAWSSDLWDCFSDFSGCNIDPYVVAQYKSQEHESSVAQGKGGNPTWNEKFTFKVEYPGNRDQYKLILKIMDKDTFTSDDFLGQAIIYVEELLALGMENGTSQIHPRKYSVIAADQSYRGEIQVGITVTRKVEKLLAELDGEQTLNKVLQCALHRPVVISHPSLSSLLPPQVQALLGEMAMVEEEIICLERKVEEMKMRLYHEKKHNRELQLHQKQKRRMRRGNHILSGSPTPSLINNNNNSNKDLQVRTRSQNYEESRLEKMNSYRRASVGSETELLHMSSTTGSPEIHEKSRRKTRRTPKHSHFDKETFTTHEKPNVLSEELIKCLIGIYLDINKASSEGSSAVVAPKLGLSCMNTKGFIAKSPSFAFFTHNNASNLDPYGILPDLDGSIRDIGPYKNLIQITRSSLDISRFTKTFPAVEKLRVLMHKLSNVDLTFLTYKQKLAFWINIYNACIMHAFLEHGLSSSQEKLLALMNKAALNVGGIVLNALAIEHFILRHPCESSTEPPYQKEMLLRHAYGLGYPEPNLTFALCRGSWSSPALRVYTPEEVVNELERAKVEYLEASVGVTSKRKIVVPKLLQWHMRDFADDMESLLEWIYSQLPRSGSLKRLMMECLNGDIKAPITKMVETQPYESEFRYLLPL</sequence>
<evidence type="ECO:0000313" key="4">
    <source>
        <dbReference type="EMBL" id="KAK0591532.1"/>
    </source>
</evidence>
<evidence type="ECO:0000259" key="3">
    <source>
        <dbReference type="PROSITE" id="PS50004"/>
    </source>
</evidence>
<evidence type="ECO:0000313" key="5">
    <source>
        <dbReference type="Proteomes" id="UP001168877"/>
    </source>
</evidence>